<keyword evidence="3" id="KW-0002">3D-structure</keyword>
<dbReference type="AlphaFoldDB" id="Q2PCE5"/>
<sequence length="308" mass="34587">MHLMNMVDPDFNSLIELSKSAGDMTKIEPAMLRNFLDESSLSSRGAPVEIKEIKDYKIKLDGRTLNARMYDDNNAKSAILYYHGGGFLFGNIETYDNYCRFLAKESGVKIISIEYRLAPEHKFPDAFNDAYDSFHYIAKKKKDFGIEGRIGVAGDSAGANLAAALCLKCRDGKTEMPAVQVLFYPSLAPDNFSRSFIEYSDNYVLTGKMIRYFGNMYSKNMQDLINPYFSPLVADDFSNLPPAIMVTNEYDPLRDPEETYVKKLREAGVRAVGIRGIGMIHGSATDFEVSDGARNIVKMVARIIPDYL</sequence>
<dbReference type="PDB" id="3WJ2">
    <property type="method" value="X-ray"/>
    <property type="resolution" value="1.61 A"/>
    <property type="chains" value="A/B/C/D=1-308"/>
</dbReference>
<dbReference type="GO" id="GO:0005829">
    <property type="term" value="C:cytosol"/>
    <property type="evidence" value="ECO:0007669"/>
    <property type="project" value="TreeGrafter"/>
</dbReference>
<dbReference type="BRENDA" id="3.1.1.1">
    <property type="organism ID" value="10776"/>
</dbReference>
<dbReference type="InterPro" id="IPR029058">
    <property type="entry name" value="AB_hydrolase_fold"/>
</dbReference>
<gene>
    <name evidence="2" type="primary">est</name>
</gene>
<dbReference type="PROSITE" id="PS01174">
    <property type="entry name" value="LIPASE_GDXG_SER"/>
    <property type="match status" value="1"/>
</dbReference>
<dbReference type="Gene3D" id="3.40.50.1820">
    <property type="entry name" value="alpha/beta hydrolase"/>
    <property type="match status" value="1"/>
</dbReference>
<proteinExistence type="evidence at protein level"/>
<name>Q2PCE5_9ARCH</name>
<dbReference type="EC" id="3.1.1.1" evidence="2"/>
<dbReference type="GO" id="GO:0106435">
    <property type="term" value="F:carboxylesterase activity"/>
    <property type="evidence" value="ECO:0007669"/>
    <property type="project" value="UniProtKB-EC"/>
</dbReference>
<dbReference type="PANTHER" id="PTHR23025">
    <property type="entry name" value="TRIACYLGLYCEROL LIPASE"/>
    <property type="match status" value="1"/>
</dbReference>
<dbReference type="EvolutionaryTrace" id="Q2PCE5"/>
<reference evidence="3" key="2">
    <citation type="journal article" date="2014" name="J. Biol. Chem.">
        <title>Structural insights into the low pH adaptation of a unique carboxylesterase from Ferroplasma: altering the pH optima of two carboxylesterases.</title>
        <authorList>
            <person name="Ohara K."/>
            <person name="Unno H."/>
            <person name="Oshima Y."/>
            <person name="Hosoya M."/>
            <person name="Fujino N."/>
            <person name="Hirooka K."/>
            <person name="Takahashi S."/>
            <person name="Yamashita S."/>
            <person name="Kusunoki M."/>
            <person name="Nakayama T."/>
        </authorList>
    </citation>
    <scope>X-RAY CRYSTALLOGRAPHY (1.61 ANGSTROMS)</scope>
</reference>
<feature type="domain" description="Alpha/beta hydrolase fold-3" evidence="1">
    <location>
        <begin position="79"/>
        <end position="283"/>
    </location>
</feature>
<organism evidence="2">
    <name type="scientific">Ferroplasma acidiphilum</name>
    <dbReference type="NCBI Taxonomy" id="74969"/>
    <lineage>
        <taxon>Archaea</taxon>
        <taxon>Methanobacteriati</taxon>
        <taxon>Thermoplasmatota</taxon>
        <taxon>Thermoplasmata</taxon>
        <taxon>Thermoplasmatales</taxon>
        <taxon>Ferroplasmaceae</taxon>
        <taxon>Ferroplasma</taxon>
    </lineage>
</organism>
<dbReference type="GO" id="GO:0019433">
    <property type="term" value="P:triglyceride catabolic process"/>
    <property type="evidence" value="ECO:0007669"/>
    <property type="project" value="TreeGrafter"/>
</dbReference>
<accession>Q2PCE5</accession>
<protein>
    <submittedName>
        <fullName evidence="2">Carboxylesterase</fullName>
        <ecNumber evidence="2">3.1.1.1</ecNumber>
    </submittedName>
</protein>
<dbReference type="InterPro" id="IPR013094">
    <property type="entry name" value="AB_hydrolase_3"/>
</dbReference>
<dbReference type="PDBsum" id="3WJ2"/>
<dbReference type="SUPFAM" id="SSF53474">
    <property type="entry name" value="alpha/beta-Hydrolases"/>
    <property type="match status" value="1"/>
</dbReference>
<keyword evidence="2" id="KW-0378">Hydrolase</keyword>
<dbReference type="PANTHER" id="PTHR23025:SF4">
    <property type="entry name" value="ALPHA_BETA HYDROLASE FOLD-3 DOMAIN-CONTAINING PROTEIN"/>
    <property type="match status" value="1"/>
</dbReference>
<dbReference type="Pfam" id="PF07859">
    <property type="entry name" value="Abhydrolase_3"/>
    <property type="match status" value="1"/>
</dbReference>
<dbReference type="ESTHER" id="9eury-q2pce5">
    <property type="family name" value="Hormone-sensitive_lipase_like"/>
</dbReference>
<evidence type="ECO:0007829" key="3">
    <source>
        <dbReference type="PDB" id="3WJ2"/>
    </source>
</evidence>
<dbReference type="GO" id="GO:0004771">
    <property type="term" value="F:sterol ester esterase activity"/>
    <property type="evidence" value="ECO:0007669"/>
    <property type="project" value="TreeGrafter"/>
</dbReference>
<dbReference type="GO" id="GO:0004806">
    <property type="term" value="F:triacylglycerol lipase activity"/>
    <property type="evidence" value="ECO:0007669"/>
    <property type="project" value="TreeGrafter"/>
</dbReference>
<dbReference type="InterPro" id="IPR033140">
    <property type="entry name" value="Lipase_GDXG_put_SER_AS"/>
</dbReference>
<dbReference type="EMBL" id="AJ850914">
    <property type="protein sequence ID" value="CAH64533.1"/>
    <property type="molecule type" value="Genomic_DNA"/>
</dbReference>
<evidence type="ECO:0000313" key="2">
    <source>
        <dbReference type="EMBL" id="CAH64533.1"/>
    </source>
</evidence>
<dbReference type="SMR" id="Q2PCE5"/>
<reference evidence="2" key="1">
    <citation type="journal article" date="2006" name="Environ. Microbiol.">
        <title>The 'pH optimum anomaly' of intracellular enzymes of Ferroplasma acidiphilum.</title>
        <authorList>
            <person name="Golyshina O.V."/>
            <person name="Golyshin P.N."/>
            <person name="Timmis K.N."/>
            <person name="Ferrer M."/>
        </authorList>
    </citation>
    <scope>NUCLEOTIDE SEQUENCE</scope>
    <source>
        <strain evidence="2">Type strain: DSM 12658</strain>
    </source>
</reference>
<evidence type="ECO:0000259" key="1">
    <source>
        <dbReference type="Pfam" id="PF07859"/>
    </source>
</evidence>